<gene>
    <name evidence="3" type="primary">LOC34624636</name>
</gene>
<evidence type="ECO:0000313" key="2">
    <source>
        <dbReference type="Proteomes" id="UP000515125"/>
    </source>
</evidence>
<dbReference type="CDD" id="cd23767">
    <property type="entry name" value="IQCD"/>
    <property type="match status" value="1"/>
</dbReference>
<feature type="region of interest" description="Disordered" evidence="1">
    <location>
        <begin position="862"/>
        <end position="887"/>
    </location>
</feature>
<name>A0A6P6RS47_9EIME</name>
<feature type="non-terminal residue" evidence="3">
    <location>
        <position position="947"/>
    </location>
</feature>
<evidence type="ECO:0000256" key="1">
    <source>
        <dbReference type="SAM" id="MobiDB-lite"/>
    </source>
</evidence>
<accession>A0A6P6RS47</accession>
<feature type="compositionally biased region" description="Polar residues" evidence="1">
    <location>
        <begin position="872"/>
        <end position="884"/>
    </location>
</feature>
<feature type="compositionally biased region" description="Polar residues" evidence="1">
    <location>
        <begin position="782"/>
        <end position="794"/>
    </location>
</feature>
<reference evidence="3" key="1">
    <citation type="submission" date="2025-08" db="UniProtKB">
        <authorList>
            <consortium name="RefSeq"/>
        </authorList>
    </citation>
    <scope>IDENTIFICATION</scope>
</reference>
<feature type="compositionally biased region" description="Basic and acidic residues" evidence="1">
    <location>
        <begin position="641"/>
        <end position="650"/>
    </location>
</feature>
<dbReference type="GeneID" id="34624636"/>
<feature type="region of interest" description="Disordered" evidence="1">
    <location>
        <begin position="617"/>
        <end position="671"/>
    </location>
</feature>
<feature type="region of interest" description="Disordered" evidence="1">
    <location>
        <begin position="156"/>
        <end position="176"/>
    </location>
</feature>
<dbReference type="OrthoDB" id="348132at2759"/>
<evidence type="ECO:0000313" key="3">
    <source>
        <dbReference type="RefSeq" id="XP_026190384.1"/>
    </source>
</evidence>
<feature type="region of interest" description="Disordered" evidence="1">
    <location>
        <begin position="269"/>
        <end position="320"/>
    </location>
</feature>
<protein>
    <submittedName>
        <fullName evidence="3">Uncharacterized protein LOC34624636</fullName>
    </submittedName>
</protein>
<sequence length="947" mass="102637">MFLSGPLRPRAKSTESPRDKTGQLTAVKQKTVAPSPMTSKREFLRDNPETSERGLQERSDRDFVRKAWRSSDTSVEASSGQATTYFSASTVVEAPGELRAEAGAEASPEVKQLGKNRIKQLNGAQPPLRLEEEQDKISLAPSGAGTPRVFVSPNRIPRTSDGPEHVVNPGETGAQSRLVPPSRAVFMQKVVADVFAAENERRAAALASRVSSRTISRAEGSVDLSRFAERANVAAAAAEQLRNMEGFSTRGAANAESLEAIQGRGVGATNTKGRLSVHPGFPANGSPETTFSQLKAGDGTSYKGGSDVSSSELDHEASSPARLRMPYSIHGTQQALSAVVELDEQRRAAKIASRSCSGIISRAEGIHDPVELDGRSDVTKAAAEQLWKMEQKTKRMPAATKIQAVWRGKMLRVWMASARAVARSVDMGLRGLDATKIKWNCIAQLGNDTSRNIEHVAAANVSLAPGWQPLANFSVRVRTGRGGSVNPFSPVFSFQRSVSMSTVGHQLRSVADDPMNMLNSSSPRRPRSYGALHQNVRSSLLQLKPHEYIGQMRKTSSLSELDEQCLGDTSGFAGGSSQMSEDHWQGKAKIAGGAFRERMESIAATMSRLSRNEAHHFSPIPDYTDSSRNSGASSVEFECDSGSKREEATSSRRPTPSKCKVVSRNGKGDGPICERSQSAAFERNQVSSVSHPVLPRLNFFWLREEQAQSPPLCQDQELSRETSSALLLTQSAPQFPDTRADHIRAQIIKDLYQQDTDEGLHEIDFVLESITSESRSPKNKTKTYGTSSNKSPPNATLEKLRSMPVRLWETQGSPIEDPASSPLSETITHLGLSRYRSTHIREHSRAKLSNHMFNRLNKAHVLSKHSRRTHTDTQQNRSKQQSRPAHSACIIPFTAGRAATEGGEHAVDGVAFGPLTKEEAERVKGAAEASKGGSVEGASGAKAGGAL</sequence>
<dbReference type="Proteomes" id="UP000515125">
    <property type="component" value="Unplaced"/>
</dbReference>
<keyword evidence="2" id="KW-1185">Reference proteome</keyword>
<feature type="region of interest" description="Disordered" evidence="1">
    <location>
        <begin position="1"/>
        <end position="58"/>
    </location>
</feature>
<feature type="compositionally biased region" description="Basic and acidic residues" evidence="1">
    <location>
        <begin position="12"/>
        <end position="21"/>
    </location>
</feature>
<feature type="compositionally biased region" description="Polar residues" evidence="1">
    <location>
        <begin position="624"/>
        <end position="633"/>
    </location>
</feature>
<dbReference type="AlphaFoldDB" id="A0A6P6RS47"/>
<proteinExistence type="predicted"/>
<feature type="region of interest" description="Disordered" evidence="1">
    <location>
        <begin position="774"/>
        <end position="796"/>
    </location>
</feature>
<feature type="region of interest" description="Disordered" evidence="1">
    <location>
        <begin position="919"/>
        <end position="947"/>
    </location>
</feature>
<dbReference type="PROSITE" id="PS50096">
    <property type="entry name" value="IQ"/>
    <property type="match status" value="1"/>
</dbReference>
<feature type="compositionally biased region" description="Basic and acidic residues" evidence="1">
    <location>
        <begin position="39"/>
        <end position="58"/>
    </location>
</feature>
<dbReference type="RefSeq" id="XP_026190384.1">
    <property type="nucleotide sequence ID" value="XM_026334599.1"/>
</dbReference>
<organism evidence="2 3">
    <name type="scientific">Cyclospora cayetanensis</name>
    <dbReference type="NCBI Taxonomy" id="88456"/>
    <lineage>
        <taxon>Eukaryota</taxon>
        <taxon>Sar</taxon>
        <taxon>Alveolata</taxon>
        <taxon>Apicomplexa</taxon>
        <taxon>Conoidasida</taxon>
        <taxon>Coccidia</taxon>
        <taxon>Eucoccidiorida</taxon>
        <taxon>Eimeriorina</taxon>
        <taxon>Eimeriidae</taxon>
        <taxon>Cyclospora</taxon>
    </lineage>
</organism>